<dbReference type="Pfam" id="PF13304">
    <property type="entry name" value="AAA_21"/>
    <property type="match status" value="1"/>
</dbReference>
<gene>
    <name evidence="2" type="ORF">SAMN05444483_11125</name>
</gene>
<dbReference type="Proteomes" id="UP000183945">
    <property type="component" value="Unassembled WGS sequence"/>
</dbReference>
<dbReference type="GO" id="GO:0005524">
    <property type="term" value="F:ATP binding"/>
    <property type="evidence" value="ECO:0007669"/>
    <property type="project" value="UniProtKB-KW"/>
</dbReference>
<evidence type="ECO:0000313" key="2">
    <source>
        <dbReference type="EMBL" id="SHG40365.1"/>
    </source>
</evidence>
<proteinExistence type="predicted"/>
<dbReference type="RefSeq" id="WP_072880660.1">
    <property type="nucleotide sequence ID" value="NZ_FQVT01000011.1"/>
</dbReference>
<keyword evidence="2" id="KW-0067">ATP-binding</keyword>
<reference evidence="3" key="1">
    <citation type="submission" date="2016-11" db="EMBL/GenBank/DDBJ databases">
        <authorList>
            <person name="Varghese N."/>
            <person name="Submissions S."/>
        </authorList>
    </citation>
    <scope>NUCLEOTIDE SEQUENCE [LARGE SCALE GENOMIC DNA]</scope>
    <source>
        <strain evidence="3">DSM 24579</strain>
    </source>
</reference>
<dbReference type="STRING" id="1073325.SAMN05444483_11125"/>
<accession>A0A1M5JIY9</accession>
<protein>
    <submittedName>
        <fullName evidence="2">Predicted ATP-binding protein involved in virulence</fullName>
    </submittedName>
</protein>
<dbReference type="PANTHER" id="PTHR43581:SF4">
    <property type="entry name" value="ATP_GTP PHOSPHATASE"/>
    <property type="match status" value="1"/>
</dbReference>
<dbReference type="EMBL" id="FQVT01000011">
    <property type="protein sequence ID" value="SHG40365.1"/>
    <property type="molecule type" value="Genomic_DNA"/>
</dbReference>
<dbReference type="SUPFAM" id="SSF52540">
    <property type="entry name" value="P-loop containing nucleoside triphosphate hydrolases"/>
    <property type="match status" value="1"/>
</dbReference>
<name>A0A1M5JIY9_SALEC</name>
<dbReference type="Gene3D" id="3.40.50.300">
    <property type="entry name" value="P-loop containing nucleotide triphosphate hydrolases"/>
    <property type="match status" value="1"/>
</dbReference>
<feature type="domain" description="ATPase AAA-type core" evidence="1">
    <location>
        <begin position="40"/>
        <end position="351"/>
    </location>
</feature>
<dbReference type="InterPro" id="IPR003959">
    <property type="entry name" value="ATPase_AAA_core"/>
</dbReference>
<sequence length="612" mass="70878">MKIYLEKIIFVNRAPFENLDLNLYENDINVLMAVNGSGKTTILSHITDAFYEMAKPHFQNEFEENQNKYYRVSSNIYNLNFNNFSLVYFRFITPEGKIDYIDVRNQMSSADYDRHVQLDDKIPYNEINGALVNAHNVKKVSKELNKDSALKIFNNNVLTFFPSYRYENPGYLNQPYEVKLEFKKSSGFAGYLNNPLEVITGLPELANWIMDIVLDMRMNQQLPDLLIFNNLNNIISQTLKSKGLQNCRFGVGPRGYGNTRIQIVENQGKQVYPNIFNLSSGESSLLCIFGEILRQADNNRSNTILSHIHGIVLIDEIDKHLHISLQKEVLPELLRLFPNIQFILSSHSPFLSMGLAEKLENRSKIIDLDNFGITKDPSENKMYEEVYEMMINENKRFKNLYQNLESSINNNNKTLIITEGKTDIQHIQKSAEILGSFDFEVEYFNAESDSKLLAMLEQLSKLPRTRKIIGIFDRDVPKTVSKIEKNGNTTLEYGNNVYAFCLPIPEHREGYTNVSIEFYYPDKDLKKPHNGKCLYFSNELNFNSNRKPISPINEPEDDLDKKIWCENIGDLEWIHSKSRFADLVVNNPEFISNFNFDSFKLVHKKIEEINAA</sequence>
<evidence type="ECO:0000259" key="1">
    <source>
        <dbReference type="Pfam" id="PF13304"/>
    </source>
</evidence>
<dbReference type="GO" id="GO:0016887">
    <property type="term" value="F:ATP hydrolysis activity"/>
    <property type="evidence" value="ECO:0007669"/>
    <property type="project" value="InterPro"/>
</dbReference>
<organism evidence="2 3">
    <name type="scientific">Salegentibacter echinorum</name>
    <dbReference type="NCBI Taxonomy" id="1073325"/>
    <lineage>
        <taxon>Bacteria</taxon>
        <taxon>Pseudomonadati</taxon>
        <taxon>Bacteroidota</taxon>
        <taxon>Flavobacteriia</taxon>
        <taxon>Flavobacteriales</taxon>
        <taxon>Flavobacteriaceae</taxon>
        <taxon>Salegentibacter</taxon>
    </lineage>
</organism>
<evidence type="ECO:0000313" key="3">
    <source>
        <dbReference type="Proteomes" id="UP000183945"/>
    </source>
</evidence>
<dbReference type="OrthoDB" id="9805802at2"/>
<dbReference type="AlphaFoldDB" id="A0A1M5JIY9"/>
<keyword evidence="2" id="KW-0547">Nucleotide-binding</keyword>
<dbReference type="InterPro" id="IPR027417">
    <property type="entry name" value="P-loop_NTPase"/>
</dbReference>
<keyword evidence="3" id="KW-1185">Reference proteome</keyword>
<dbReference type="PANTHER" id="PTHR43581">
    <property type="entry name" value="ATP/GTP PHOSPHATASE"/>
    <property type="match status" value="1"/>
</dbReference>
<dbReference type="InterPro" id="IPR051396">
    <property type="entry name" value="Bact_Antivir_Def_Nuclease"/>
</dbReference>